<dbReference type="InterPro" id="IPR016295">
    <property type="entry name" value="Proteasome_beta4"/>
</dbReference>
<comment type="similarity">
    <text evidence="6">Belongs to the peptidase T1B family.</text>
</comment>
<comment type="subcellular location">
    <subcellularLocation>
        <location evidence="6">Cytoplasm</location>
    </subcellularLocation>
    <subcellularLocation>
        <location evidence="6">Nucleus</location>
    </subcellularLocation>
</comment>
<evidence type="ECO:0000313" key="7">
    <source>
        <dbReference type="EMBL" id="CAG7668199.1"/>
    </source>
</evidence>
<comment type="subunit">
    <text evidence="6">Component of the proteasome complex.</text>
</comment>
<dbReference type="GO" id="GO:0005737">
    <property type="term" value="C:cytoplasm"/>
    <property type="evidence" value="ECO:0007669"/>
    <property type="project" value="UniProtKB-SubCell"/>
</dbReference>
<dbReference type="AlphaFoldDB" id="A0A8J2J7C6"/>
<evidence type="ECO:0000256" key="4">
    <source>
        <dbReference type="ARBA" id="ARBA00024953"/>
    </source>
</evidence>
<dbReference type="Pfam" id="PF00227">
    <property type="entry name" value="Proteasome"/>
    <property type="match status" value="1"/>
</dbReference>
<dbReference type="PANTHER" id="PTHR32194">
    <property type="entry name" value="METALLOPROTEASE TLDD"/>
    <property type="match status" value="1"/>
</dbReference>
<dbReference type="GO" id="GO:0005634">
    <property type="term" value="C:nucleus"/>
    <property type="evidence" value="ECO:0007669"/>
    <property type="project" value="UniProtKB-SubCell"/>
</dbReference>
<protein>
    <recommendedName>
        <fullName evidence="6">Proteasome subunit beta</fullName>
    </recommendedName>
</protein>
<accession>A0A8J2J7C6</accession>
<evidence type="ECO:0000256" key="5">
    <source>
        <dbReference type="ARBA" id="ARBA00026071"/>
    </source>
</evidence>
<dbReference type="OrthoDB" id="7854943at2759"/>
<dbReference type="InterPro" id="IPR016050">
    <property type="entry name" value="Proteasome_bsu_CS"/>
</dbReference>
<dbReference type="CDD" id="cd03760">
    <property type="entry name" value="proteasome_beta_type_4"/>
    <property type="match status" value="1"/>
</dbReference>
<keyword evidence="1 6" id="KW-0963">Cytoplasm</keyword>
<dbReference type="PROSITE" id="PS51476">
    <property type="entry name" value="PROTEASOME_BETA_2"/>
    <property type="match status" value="1"/>
</dbReference>
<name>A0A8J2J7C6_9HEXA</name>
<dbReference type="FunFam" id="3.60.20.10:FF:000014">
    <property type="entry name" value="Proteasome subunit beta type-7"/>
    <property type="match status" value="1"/>
</dbReference>
<comment type="subunit">
    <text evidence="5">The 26S proteasome consists of a 20S proteasome core and two 19S regulatory subunits. The 20S proteasome core is composed of 28 subunits that are arranged in four stacked rings, resulting in a barrel-shaped structure. The two end rings are each formed by seven alpha subunits, and the two central rings are each formed by seven beta subunits. The catalytic chamber with the active sites is on the inside of the barrel.</text>
</comment>
<evidence type="ECO:0000313" key="8">
    <source>
        <dbReference type="Proteomes" id="UP000708208"/>
    </source>
</evidence>
<dbReference type="InterPro" id="IPR001353">
    <property type="entry name" value="Proteasome_sua/b"/>
</dbReference>
<keyword evidence="3 6" id="KW-0539">Nucleus</keyword>
<dbReference type="InterPro" id="IPR023333">
    <property type="entry name" value="Proteasome_suB-type"/>
</dbReference>
<dbReference type="GO" id="GO:0005839">
    <property type="term" value="C:proteasome core complex"/>
    <property type="evidence" value="ECO:0007669"/>
    <property type="project" value="InterPro"/>
</dbReference>
<keyword evidence="2 6" id="KW-0647">Proteasome</keyword>
<evidence type="ECO:0000256" key="2">
    <source>
        <dbReference type="ARBA" id="ARBA00022942"/>
    </source>
</evidence>
<evidence type="ECO:0000256" key="6">
    <source>
        <dbReference type="RuleBase" id="RU004203"/>
    </source>
</evidence>
<evidence type="ECO:0000256" key="3">
    <source>
        <dbReference type="ARBA" id="ARBA00023242"/>
    </source>
</evidence>
<comment type="function">
    <text evidence="4">Non-catalytic component of the proteasome, a multicatalytic proteinase complex which is characterized by its ability to cleave peptides with Arg, Phe, Tyr, Leu, and Glu adjacent to the leaving group at neutral or slightly basic pH. The proteasome has an ATP-dependent proteolytic activity.</text>
</comment>
<dbReference type="PROSITE" id="PS00854">
    <property type="entry name" value="PROTEASOME_BETA_1"/>
    <property type="match status" value="1"/>
</dbReference>
<dbReference type="EMBL" id="CAJVCH010010820">
    <property type="protein sequence ID" value="CAG7668199.1"/>
    <property type="molecule type" value="Genomic_DNA"/>
</dbReference>
<evidence type="ECO:0000256" key="1">
    <source>
        <dbReference type="ARBA" id="ARBA00022490"/>
    </source>
</evidence>
<comment type="function">
    <text evidence="6">Component of the proteasome, a multicatalytic proteinase complex which is characterized by its ability to cleave peptides with Arg, Phe, Tyr, Leu, and Glu adjacent to the leaving group at neutral or slightly basic pH. The proteasome has an ATP-dependent proteolytic activity.</text>
</comment>
<gene>
    <name evidence="7" type="ORF">AFUS01_LOCUS1897</name>
</gene>
<reference evidence="7" key="1">
    <citation type="submission" date="2021-06" db="EMBL/GenBank/DDBJ databases">
        <authorList>
            <person name="Hodson N. C."/>
            <person name="Mongue J. A."/>
            <person name="Jaron S. K."/>
        </authorList>
    </citation>
    <scope>NUCLEOTIDE SEQUENCE</scope>
</reference>
<proteinExistence type="inferred from homology"/>
<keyword evidence="8" id="KW-1185">Reference proteome</keyword>
<comment type="caution">
    <text evidence="7">The sequence shown here is derived from an EMBL/GenBank/DDBJ whole genome shotgun (WGS) entry which is preliminary data.</text>
</comment>
<dbReference type="GO" id="GO:0051603">
    <property type="term" value="P:proteolysis involved in protein catabolic process"/>
    <property type="evidence" value="ECO:0007669"/>
    <property type="project" value="InterPro"/>
</dbReference>
<dbReference type="Proteomes" id="UP000708208">
    <property type="component" value="Unassembled WGS sequence"/>
</dbReference>
<organism evidence="7 8">
    <name type="scientific">Allacma fusca</name>
    <dbReference type="NCBI Taxonomy" id="39272"/>
    <lineage>
        <taxon>Eukaryota</taxon>
        <taxon>Metazoa</taxon>
        <taxon>Ecdysozoa</taxon>
        <taxon>Arthropoda</taxon>
        <taxon>Hexapoda</taxon>
        <taxon>Collembola</taxon>
        <taxon>Symphypleona</taxon>
        <taxon>Sminthuridae</taxon>
        <taxon>Allacma</taxon>
    </lineage>
</organism>
<sequence length="319" mass="36190">MEALTFCYLAEELLSDWLSLEKILRSDNLIMDAFPVAIAPFGDPRRVTQTPVTTGTSVLGIRFNGGIVLAADKLASYGSLARFRDCPRLMKVNDTTMLGCTGDYADFQYLQRIIEQQAIDDDAKDDGFQVSPKSLYSWLTRVLYNKRSKFDPLWTTFIVGGIQDGKEYLAFVDKLGTAYEDPVIATGYGAYIAVPLLRSAYEEKLGNLTEQEALKVIEDCMRVLYYRDARSLNKYHVGVIRNDEGKVSSSIIEPPELTTNWEIQSYVVGYERAEKSLAIWVPYVFQHQSIRQNFKLLICELIPLLIEILTFPSENQIKN</sequence>
<dbReference type="PANTHER" id="PTHR32194:SF6">
    <property type="entry name" value="PROTEASOME SUBUNIT BETA"/>
    <property type="match status" value="1"/>
</dbReference>